<evidence type="ECO:0000313" key="2">
    <source>
        <dbReference type="Proteomes" id="UP000503017"/>
    </source>
</evidence>
<reference evidence="1 2" key="1">
    <citation type="submission" date="2018-10" db="EMBL/GenBank/DDBJ databases">
        <authorList>
            <person name="Perry B.J."/>
            <person name="Sullivan J.T."/>
            <person name="Murphy R.J.T."/>
            <person name="Ramsay J.P."/>
            <person name="Ronson C.W."/>
        </authorList>
    </citation>
    <scope>NUCLEOTIDE SEQUENCE [LARGE SCALE GENOMIC DNA]</scope>
    <source>
        <strain evidence="1 2">R88b</strain>
    </source>
</reference>
<sequence>MRPIGRATDWCCRKKRAANGSGQSAWPGRNWVSRQKIHVFIANELTDRLRHRRSARRTIRQIVEKGGNIVGIGITVPHKIAVIPHLDRVTQVAK</sequence>
<name>A0A6M7WTG1_RHILI</name>
<protein>
    <submittedName>
        <fullName evidence="1">Uncharacterized protein</fullName>
    </submittedName>
</protein>
<proteinExistence type="predicted"/>
<dbReference type="AlphaFoldDB" id="A0A6M7WTG1"/>
<dbReference type="InterPro" id="IPR046346">
    <property type="entry name" value="Aminoacid_DH-like_N_sf"/>
</dbReference>
<evidence type="ECO:0000313" key="1">
    <source>
        <dbReference type="EMBL" id="QKD05492.1"/>
    </source>
</evidence>
<dbReference type="EMBL" id="CP033367">
    <property type="protein sequence ID" value="QKD05492.1"/>
    <property type="molecule type" value="Genomic_DNA"/>
</dbReference>
<accession>A0A6M7WTG1</accession>
<dbReference type="Gene3D" id="3.40.50.10860">
    <property type="entry name" value="Leucine Dehydrogenase, chain A, domain 1"/>
    <property type="match status" value="1"/>
</dbReference>
<dbReference type="GO" id="GO:0016491">
    <property type="term" value="F:oxidoreductase activity"/>
    <property type="evidence" value="ECO:0007669"/>
    <property type="project" value="UniProtKB-ARBA"/>
</dbReference>
<gene>
    <name evidence="1" type="ORF">EB235_31720</name>
</gene>
<dbReference type="Proteomes" id="UP000503017">
    <property type="component" value="Chromosome"/>
</dbReference>
<dbReference type="SUPFAM" id="SSF53223">
    <property type="entry name" value="Aminoacid dehydrogenase-like, N-terminal domain"/>
    <property type="match status" value="1"/>
</dbReference>
<organism evidence="1 2">
    <name type="scientific">Mesorhizobium loti R88b</name>
    <dbReference type="NCBI Taxonomy" id="935548"/>
    <lineage>
        <taxon>Bacteria</taxon>
        <taxon>Pseudomonadati</taxon>
        <taxon>Pseudomonadota</taxon>
        <taxon>Alphaproteobacteria</taxon>
        <taxon>Hyphomicrobiales</taxon>
        <taxon>Phyllobacteriaceae</taxon>
        <taxon>Mesorhizobium</taxon>
    </lineage>
</organism>